<organism evidence="2 3">
    <name type="scientific">Conexibacter woesei (strain DSM 14684 / CCUG 47730 / CIP 108061 / JCM 11494 / NBRC 100937 / ID131577)</name>
    <dbReference type="NCBI Taxonomy" id="469383"/>
    <lineage>
        <taxon>Bacteria</taxon>
        <taxon>Bacillati</taxon>
        <taxon>Actinomycetota</taxon>
        <taxon>Thermoleophilia</taxon>
        <taxon>Solirubrobacterales</taxon>
        <taxon>Conexibacteraceae</taxon>
        <taxon>Conexibacter</taxon>
    </lineage>
</organism>
<feature type="transmembrane region" description="Helical" evidence="1">
    <location>
        <begin position="136"/>
        <end position="157"/>
    </location>
</feature>
<keyword evidence="1" id="KW-1133">Transmembrane helix</keyword>
<dbReference type="AlphaFoldDB" id="D3F5T5"/>
<protein>
    <submittedName>
        <fullName evidence="2">Uncharacterized protein</fullName>
    </submittedName>
</protein>
<reference evidence="3" key="2">
    <citation type="submission" date="2010-01" db="EMBL/GenBank/DDBJ databases">
        <title>The complete genome of Conexibacter woesei DSM 14684.</title>
        <authorList>
            <consortium name="US DOE Joint Genome Institute (JGI-PGF)"/>
            <person name="Lucas S."/>
            <person name="Copeland A."/>
            <person name="Lapidus A."/>
            <person name="Glavina del Rio T."/>
            <person name="Dalin E."/>
            <person name="Tice H."/>
            <person name="Bruce D."/>
            <person name="Goodwin L."/>
            <person name="Pitluck S."/>
            <person name="Kyrpides N."/>
            <person name="Mavromatis K."/>
            <person name="Ivanova N."/>
            <person name="Mikhailova N."/>
            <person name="Chertkov O."/>
            <person name="Brettin T."/>
            <person name="Detter J.C."/>
            <person name="Han C."/>
            <person name="Larimer F."/>
            <person name="Land M."/>
            <person name="Hauser L."/>
            <person name="Markowitz V."/>
            <person name="Cheng J.-F."/>
            <person name="Hugenholtz P."/>
            <person name="Woyke T."/>
            <person name="Wu D."/>
            <person name="Pukall R."/>
            <person name="Steenblock K."/>
            <person name="Schneider S."/>
            <person name="Klenk H.-P."/>
            <person name="Eisen J.A."/>
        </authorList>
    </citation>
    <scope>NUCLEOTIDE SEQUENCE [LARGE SCALE GENOMIC DNA]</scope>
    <source>
        <strain evidence="3">DSM 14684 / CIP 108061 / JCM 11494 / NBRC 100937 / ID131577</strain>
    </source>
</reference>
<feature type="transmembrane region" description="Helical" evidence="1">
    <location>
        <begin position="30"/>
        <end position="54"/>
    </location>
</feature>
<evidence type="ECO:0000313" key="3">
    <source>
        <dbReference type="Proteomes" id="UP000008229"/>
    </source>
</evidence>
<keyword evidence="1" id="KW-0812">Transmembrane</keyword>
<sequence length="158" mass="16289">MSEPLAHLYPLALRTLDIQERRVTELRGRLAPVLAAGGAGATLLSGPAIAAASAGPPASYAALLLAAVGLAVTLGGSARLLTARVERRGIDVLAIRRSLRGRGALADSDAYYTLMLPALHVRAAAVDTAADKLERVFTRILCGILVMLCGLALVALVA</sequence>
<evidence type="ECO:0000256" key="1">
    <source>
        <dbReference type="SAM" id="Phobius"/>
    </source>
</evidence>
<reference evidence="2 3" key="1">
    <citation type="journal article" date="2010" name="Stand. Genomic Sci.">
        <title>Complete genome sequence of Conexibacter woesei type strain (ID131577).</title>
        <authorList>
            <person name="Pukall R."/>
            <person name="Lapidus A."/>
            <person name="Glavina Del Rio T."/>
            <person name="Copeland A."/>
            <person name="Tice H."/>
            <person name="Cheng J.-F."/>
            <person name="Lucas S."/>
            <person name="Chen F."/>
            <person name="Nolan M."/>
            <person name="Bruce D."/>
            <person name="Goodwin L."/>
            <person name="Pitluck S."/>
            <person name="Mavromatis K."/>
            <person name="Ivanova N."/>
            <person name="Ovchinnikova G."/>
            <person name="Pati A."/>
            <person name="Chen A."/>
            <person name="Palaniappan K."/>
            <person name="Land M."/>
            <person name="Hauser L."/>
            <person name="Chang Y.-J."/>
            <person name="Jeffries C.D."/>
            <person name="Chain P."/>
            <person name="Meincke L."/>
            <person name="Sims D."/>
            <person name="Brettin T."/>
            <person name="Detter J.C."/>
            <person name="Rohde M."/>
            <person name="Goeker M."/>
            <person name="Bristow J."/>
            <person name="Eisen J.A."/>
            <person name="Markowitz V."/>
            <person name="Kyrpides N.C."/>
            <person name="Klenk H.-P."/>
            <person name="Hugenholtz P."/>
        </authorList>
    </citation>
    <scope>NUCLEOTIDE SEQUENCE [LARGE SCALE GENOMIC DNA]</scope>
    <source>
        <strain evidence="3">DSM 14684 / CIP 108061 / JCM 11494 / NBRC 100937 / ID131577</strain>
    </source>
</reference>
<dbReference type="STRING" id="469383.Cwoe_4220"/>
<accession>D3F5T5</accession>
<dbReference type="KEGG" id="cwo:Cwoe_4220"/>
<keyword evidence="1" id="KW-0472">Membrane</keyword>
<dbReference type="Proteomes" id="UP000008229">
    <property type="component" value="Chromosome"/>
</dbReference>
<gene>
    <name evidence="2" type="ordered locus">Cwoe_4220</name>
</gene>
<name>D3F5T5_CONWI</name>
<feature type="transmembrane region" description="Helical" evidence="1">
    <location>
        <begin position="60"/>
        <end position="81"/>
    </location>
</feature>
<dbReference type="EMBL" id="CP001854">
    <property type="protein sequence ID" value="ADB52634.1"/>
    <property type="molecule type" value="Genomic_DNA"/>
</dbReference>
<dbReference type="HOGENOM" id="CLU_1666408_0_0_11"/>
<keyword evidence="3" id="KW-1185">Reference proteome</keyword>
<dbReference type="RefSeq" id="WP_012935685.1">
    <property type="nucleotide sequence ID" value="NC_013739.1"/>
</dbReference>
<proteinExistence type="predicted"/>
<evidence type="ECO:0000313" key="2">
    <source>
        <dbReference type="EMBL" id="ADB52634.1"/>
    </source>
</evidence>